<keyword evidence="1" id="KW-0732">Signal</keyword>
<dbReference type="PANTHER" id="PTHR37489">
    <property type="entry name" value="DUF3500 DOMAIN-CONTAINING PROTEIN"/>
    <property type="match status" value="1"/>
</dbReference>
<dbReference type="InterPro" id="IPR021889">
    <property type="entry name" value="DUF3500"/>
</dbReference>
<accession>A0ABS8ND36</accession>
<feature type="chain" id="PRO_5047213713" evidence="1">
    <location>
        <begin position="26"/>
        <end position="350"/>
    </location>
</feature>
<sequence>MNKMRLAVLAFSAVAVFGLAGWKLAASPAEEMQTFATAFLDSLSDEQKAVAVMPYDSPKRVGWHFIPKKERKGLMLEQMSDSQRTAALRLLRAALSEAGYSKANRIMLLEEVLNEMEAGKGTWERNPQRYYVTLFGDVAKAQSDNETPWGLSFEGHHLSLNFVCRGGKLVDSTPQFMATNPAIVKNETSVTLGKGTAVLNQEEQLAFKLVNALDGKQLKVARISEEAPAEIRFAGEPQPKVGEPEGIAYAGLNPDQQALLRDVIAQYVNVAPEEVAKERTEQIQADGWENVHFAWAGALEPGIGHYYRIRGKRFLIEFVNTQADPAGNPANHIHCVYRDLSGDFDLPAAP</sequence>
<name>A0ABS8ND36_9BACT</name>
<evidence type="ECO:0000256" key="1">
    <source>
        <dbReference type="SAM" id="SignalP"/>
    </source>
</evidence>
<evidence type="ECO:0000313" key="2">
    <source>
        <dbReference type="EMBL" id="MCC9641461.1"/>
    </source>
</evidence>
<comment type="caution">
    <text evidence="2">The sequence shown here is derived from an EMBL/GenBank/DDBJ whole genome shotgun (WGS) entry which is preliminary data.</text>
</comment>
<feature type="signal peptide" evidence="1">
    <location>
        <begin position="1"/>
        <end position="25"/>
    </location>
</feature>
<dbReference type="EMBL" id="JAJKFW010000006">
    <property type="protein sequence ID" value="MCC9641461.1"/>
    <property type="molecule type" value="Genomic_DNA"/>
</dbReference>
<dbReference type="PANTHER" id="PTHR37489:SF1">
    <property type="entry name" value="DUF3500 DOMAIN-CONTAINING PROTEIN"/>
    <property type="match status" value="1"/>
</dbReference>
<proteinExistence type="predicted"/>
<dbReference type="Proteomes" id="UP001430306">
    <property type="component" value="Unassembled WGS sequence"/>
</dbReference>
<dbReference type="Pfam" id="PF12006">
    <property type="entry name" value="DUF3500"/>
    <property type="match status" value="1"/>
</dbReference>
<evidence type="ECO:0000313" key="3">
    <source>
        <dbReference type="Proteomes" id="UP001430306"/>
    </source>
</evidence>
<organism evidence="2 3">
    <name type="scientific">Rhodopirellula halodulae</name>
    <dbReference type="NCBI Taxonomy" id="2894198"/>
    <lineage>
        <taxon>Bacteria</taxon>
        <taxon>Pseudomonadati</taxon>
        <taxon>Planctomycetota</taxon>
        <taxon>Planctomycetia</taxon>
        <taxon>Pirellulales</taxon>
        <taxon>Pirellulaceae</taxon>
        <taxon>Rhodopirellula</taxon>
    </lineage>
</organism>
<dbReference type="RefSeq" id="WP_230271605.1">
    <property type="nucleotide sequence ID" value="NZ_JAJKFW010000006.1"/>
</dbReference>
<gene>
    <name evidence="2" type="ORF">LOC71_04185</name>
</gene>
<protein>
    <submittedName>
        <fullName evidence="2">DUF3500 domain-containing protein</fullName>
    </submittedName>
</protein>
<reference evidence="2" key="1">
    <citation type="submission" date="2021-11" db="EMBL/GenBank/DDBJ databases">
        <title>Genome sequence.</title>
        <authorList>
            <person name="Sun Q."/>
        </authorList>
    </citation>
    <scope>NUCLEOTIDE SEQUENCE</scope>
    <source>
        <strain evidence="2">JC740</strain>
    </source>
</reference>
<keyword evidence="3" id="KW-1185">Reference proteome</keyword>